<protein>
    <recommendedName>
        <fullName evidence="4">Protein kinase domain-containing protein</fullName>
    </recommendedName>
</protein>
<dbReference type="CDD" id="cd21037">
    <property type="entry name" value="MLKL_NTD"/>
    <property type="match status" value="1"/>
</dbReference>
<evidence type="ECO:0008006" key="4">
    <source>
        <dbReference type="Google" id="ProtNLM"/>
    </source>
</evidence>
<evidence type="ECO:0000313" key="3">
    <source>
        <dbReference type="Proteomes" id="UP000292702"/>
    </source>
</evidence>
<dbReference type="AlphaFoldDB" id="A0A4R0RIW7"/>
<name>A0A4R0RIW7_9APHY</name>
<dbReference type="Proteomes" id="UP000292702">
    <property type="component" value="Unassembled WGS sequence"/>
</dbReference>
<evidence type="ECO:0000256" key="1">
    <source>
        <dbReference type="SAM" id="MobiDB-lite"/>
    </source>
</evidence>
<dbReference type="OrthoDB" id="3268478at2759"/>
<organism evidence="2 3">
    <name type="scientific">Steccherinum ochraceum</name>
    <dbReference type="NCBI Taxonomy" id="92696"/>
    <lineage>
        <taxon>Eukaryota</taxon>
        <taxon>Fungi</taxon>
        <taxon>Dikarya</taxon>
        <taxon>Basidiomycota</taxon>
        <taxon>Agaricomycotina</taxon>
        <taxon>Agaricomycetes</taxon>
        <taxon>Polyporales</taxon>
        <taxon>Steccherinaceae</taxon>
        <taxon>Steccherinum</taxon>
    </lineage>
</organism>
<evidence type="ECO:0000313" key="2">
    <source>
        <dbReference type="EMBL" id="TCD62244.1"/>
    </source>
</evidence>
<sequence length="760" mass="85058">MPSSSTHPSHLPSSFSLSSQRIPPPKPKPNLKETKKEKVHRAHARGGDDVRDARAGGHGAVPARQGGRVGAVGYFEDDPEGISEFMTREAENKWRTRLLRKGTIEDALVEFNRQVDDAARAFQITALISIQLALGGRGRGQTQSDSLLRVSVSVDDGKAGDVEAEAAEFTSSPVSLTPSMSFTEVRQAEISEMDDISQRTLSDEFVLVSESVQAQEEHEQELFDSITRAVPAAELEPALEELLDHRGFRRYTQADVHLKGRTRLRSGPGKGGWWAGTSRARVDGRSVIVKTFEGARGEMMKKWVRDVKVLQNVYHPNLPQMVGYSDEETPTPFILLANFQMRLPQAMILDLVENASLASCAVALLRLYRDTLDAALYVQTQLGLDDNKTQDYVENTTYVIDGEGKVIMGLPPPEIANWVSWRNYGLAHSIREIYMRILPNRGNPSAPHEIVRDDSLELQQKISHLSVLIRALLPDDANATRLSAQLSDILDNDEDDTDLSLQQLRLTALSARPPLMWGGGTVPAFHYHIGDLGYIPEGKTLKEMCVVGNVVEEGLVRFDVVESATGWQGSWERGFRAKQDLQPFPAPFNAHGWAVVVPPATEQDVQVVHDTTLVSPAEGWRFLLQHGRSLAEKHGVKPEDLILGTDQQFKIRDFRFGAHNRPGFGHQAHTNMHQPHMHMNSFHAQQMQPRIFYLFTSPEKEHEPYWSETPVHLPLPAGTERPQLRSQCAPSVGWNHGYLSYVQLHREDFIVSPKRRLKSY</sequence>
<feature type="compositionally biased region" description="Basic and acidic residues" evidence="1">
    <location>
        <begin position="45"/>
        <end position="55"/>
    </location>
</feature>
<reference evidence="2 3" key="1">
    <citation type="submission" date="2018-11" db="EMBL/GenBank/DDBJ databases">
        <title>Genome assembly of Steccherinum ochraceum LE-BIN_3174, the white-rot fungus of the Steccherinaceae family (The Residual Polyporoid clade, Polyporales, Basidiomycota).</title>
        <authorList>
            <person name="Fedorova T.V."/>
            <person name="Glazunova O.A."/>
            <person name="Landesman E.O."/>
            <person name="Moiseenko K.V."/>
            <person name="Psurtseva N.V."/>
            <person name="Savinova O.S."/>
            <person name="Shakhova N.V."/>
            <person name="Tyazhelova T.V."/>
            <person name="Vasina D.V."/>
        </authorList>
    </citation>
    <scope>NUCLEOTIDE SEQUENCE [LARGE SCALE GENOMIC DNA]</scope>
    <source>
        <strain evidence="2 3">LE-BIN_3174</strain>
    </source>
</reference>
<keyword evidence="3" id="KW-1185">Reference proteome</keyword>
<feature type="compositionally biased region" description="Low complexity" evidence="1">
    <location>
        <begin position="1"/>
        <end position="19"/>
    </location>
</feature>
<dbReference type="EMBL" id="RWJN01000389">
    <property type="protein sequence ID" value="TCD62244.1"/>
    <property type="molecule type" value="Genomic_DNA"/>
</dbReference>
<gene>
    <name evidence="2" type="ORF">EIP91_007140</name>
</gene>
<feature type="region of interest" description="Disordered" evidence="1">
    <location>
        <begin position="1"/>
        <end position="65"/>
    </location>
</feature>
<accession>A0A4R0RIW7</accession>
<dbReference type="InterPro" id="IPR059179">
    <property type="entry name" value="MLKL-like_MCAfunc"/>
</dbReference>
<proteinExistence type="predicted"/>
<comment type="caution">
    <text evidence="2">The sequence shown here is derived from an EMBL/GenBank/DDBJ whole genome shotgun (WGS) entry which is preliminary data.</text>
</comment>